<evidence type="ECO:0000313" key="16">
    <source>
        <dbReference type="EMBL" id="CAB4778712.1"/>
    </source>
</evidence>
<gene>
    <name evidence="13" type="ORF">UFOPK1773_00619</name>
    <name evidence="14" type="ORF">UFOPK2288_00978</name>
    <name evidence="15" type="ORF">UFOPK2589_00453</name>
    <name evidence="16" type="ORF">UFOPK2931_00623</name>
    <name evidence="17" type="ORF">UFOPK3056_00763</name>
    <name evidence="18" type="ORF">UFOPK3558_00753</name>
    <name evidence="19" type="ORF">UFOPK3916_00733</name>
    <name evidence="20" type="ORF">UFOPK4074_00269</name>
</gene>
<evidence type="ECO:0000256" key="5">
    <source>
        <dbReference type="ARBA" id="ARBA00022475"/>
    </source>
</evidence>
<dbReference type="InterPro" id="IPR003824">
    <property type="entry name" value="UppP"/>
</dbReference>
<dbReference type="EMBL" id="CAEZUA010000031">
    <property type="protein sequence ID" value="CAB4587708.1"/>
    <property type="molecule type" value="Genomic_DNA"/>
</dbReference>
<evidence type="ECO:0000256" key="12">
    <source>
        <dbReference type="SAM" id="Phobius"/>
    </source>
</evidence>
<evidence type="ECO:0000313" key="19">
    <source>
        <dbReference type="EMBL" id="CAB4975904.1"/>
    </source>
</evidence>
<sequence length="287" mass="31110">MEFTYAQAIITGFIQGVTELFPVSSLGHAVLIPAWIGGQWSDFTTNENSPYLTATIALHGASALALFLVFRKRWFGLVSSGAKSLIGRHSRESSVFWRLVVATIPVAILGFVFEKNLRQLFSNPLASAIFISINGCILLTVELITRSKARSESIREENAHISQSISVKSALAIGFGQSLALFAGISRFGISMSAGLLRGLSHSTSSDFAFLLALPVIAGASFYKLPDLLLSENSHLLGPIFVGSIVSFICTYASITFLVRWFKSRTLYPFAIYCLIVGGLSIIRFAG</sequence>
<evidence type="ECO:0000313" key="13">
    <source>
        <dbReference type="EMBL" id="CAB4587708.1"/>
    </source>
</evidence>
<evidence type="ECO:0000256" key="9">
    <source>
        <dbReference type="ARBA" id="ARBA00023136"/>
    </source>
</evidence>
<feature type="transmembrane region" description="Helical" evidence="12">
    <location>
        <begin position="267"/>
        <end position="286"/>
    </location>
</feature>
<evidence type="ECO:0000256" key="8">
    <source>
        <dbReference type="ARBA" id="ARBA00022989"/>
    </source>
</evidence>
<feature type="transmembrane region" description="Helical" evidence="12">
    <location>
        <begin position="237"/>
        <end position="261"/>
    </location>
</feature>
<keyword evidence="9 12" id="KW-0472">Membrane</keyword>
<dbReference type="EMBL" id="CAEZZZ010000028">
    <property type="protein sequence ID" value="CAB4778712.1"/>
    <property type="molecule type" value="Genomic_DNA"/>
</dbReference>
<evidence type="ECO:0000313" key="18">
    <source>
        <dbReference type="EMBL" id="CAB4902431.1"/>
    </source>
</evidence>
<organism evidence="15">
    <name type="scientific">freshwater metagenome</name>
    <dbReference type="NCBI Taxonomy" id="449393"/>
    <lineage>
        <taxon>unclassified sequences</taxon>
        <taxon>metagenomes</taxon>
        <taxon>ecological metagenomes</taxon>
    </lineage>
</organism>
<keyword evidence="5" id="KW-1003">Cell membrane</keyword>
<dbReference type="EMBL" id="CAFBPG010000012">
    <property type="protein sequence ID" value="CAB5004560.1"/>
    <property type="molecule type" value="Genomic_DNA"/>
</dbReference>
<comment type="catalytic activity">
    <reaction evidence="11">
        <text>di-trans,octa-cis-undecaprenyl diphosphate + H2O = di-trans,octa-cis-undecaprenyl phosphate + phosphate + H(+)</text>
        <dbReference type="Rhea" id="RHEA:28094"/>
        <dbReference type="ChEBI" id="CHEBI:15377"/>
        <dbReference type="ChEBI" id="CHEBI:15378"/>
        <dbReference type="ChEBI" id="CHEBI:43474"/>
        <dbReference type="ChEBI" id="CHEBI:58405"/>
        <dbReference type="ChEBI" id="CHEBI:60392"/>
        <dbReference type="EC" id="3.6.1.27"/>
    </reaction>
</comment>
<evidence type="ECO:0000256" key="11">
    <source>
        <dbReference type="ARBA" id="ARBA00047594"/>
    </source>
</evidence>
<keyword evidence="8 12" id="KW-1133">Transmembrane helix</keyword>
<evidence type="ECO:0000256" key="10">
    <source>
        <dbReference type="ARBA" id="ARBA00032707"/>
    </source>
</evidence>
<evidence type="ECO:0000313" key="14">
    <source>
        <dbReference type="EMBL" id="CAB4669895.1"/>
    </source>
</evidence>
<feature type="transmembrane region" description="Helical" evidence="12">
    <location>
        <begin position="95"/>
        <end position="113"/>
    </location>
</feature>
<dbReference type="HAMAP" id="MF_01006">
    <property type="entry name" value="Undec_diphosphatase"/>
    <property type="match status" value="1"/>
</dbReference>
<reference evidence="15" key="1">
    <citation type="submission" date="2020-05" db="EMBL/GenBank/DDBJ databases">
        <authorList>
            <person name="Chiriac C."/>
            <person name="Salcher M."/>
            <person name="Ghai R."/>
            <person name="Kavagutti S V."/>
        </authorList>
    </citation>
    <scope>NUCLEOTIDE SEQUENCE</scope>
</reference>
<evidence type="ECO:0000256" key="6">
    <source>
        <dbReference type="ARBA" id="ARBA00022692"/>
    </source>
</evidence>
<dbReference type="EMBL" id="CAFAAR010000067">
    <property type="protein sequence ID" value="CAB4805924.1"/>
    <property type="molecule type" value="Genomic_DNA"/>
</dbReference>
<dbReference type="EC" id="3.6.1.27" evidence="3"/>
<feature type="transmembrane region" description="Helical" evidence="12">
    <location>
        <begin position="208"/>
        <end position="225"/>
    </location>
</feature>
<dbReference type="Pfam" id="PF02673">
    <property type="entry name" value="BacA"/>
    <property type="match status" value="1"/>
</dbReference>
<evidence type="ECO:0000256" key="7">
    <source>
        <dbReference type="ARBA" id="ARBA00022801"/>
    </source>
</evidence>
<evidence type="ECO:0000256" key="2">
    <source>
        <dbReference type="ARBA" id="ARBA00010621"/>
    </source>
</evidence>
<dbReference type="EMBL" id="CAFBOE010000057">
    <property type="protein sequence ID" value="CAB4975904.1"/>
    <property type="molecule type" value="Genomic_DNA"/>
</dbReference>
<dbReference type="EMBL" id="CAEZXT010000018">
    <property type="protein sequence ID" value="CAB4694127.1"/>
    <property type="molecule type" value="Genomic_DNA"/>
</dbReference>
<dbReference type="GO" id="GO:0050380">
    <property type="term" value="F:undecaprenyl-diphosphatase activity"/>
    <property type="evidence" value="ECO:0007669"/>
    <property type="project" value="UniProtKB-EC"/>
</dbReference>
<dbReference type="AlphaFoldDB" id="A0A6J6P5P3"/>
<dbReference type="EMBL" id="CAEZWS010000056">
    <property type="protein sequence ID" value="CAB4669895.1"/>
    <property type="molecule type" value="Genomic_DNA"/>
</dbReference>
<comment type="subcellular location">
    <subcellularLocation>
        <location evidence="1">Cell membrane</location>
        <topology evidence="1">Multi-pass membrane protein</topology>
    </subcellularLocation>
</comment>
<proteinExistence type="inferred from homology"/>
<dbReference type="PANTHER" id="PTHR30622">
    <property type="entry name" value="UNDECAPRENYL-DIPHOSPHATASE"/>
    <property type="match status" value="1"/>
</dbReference>
<evidence type="ECO:0000256" key="4">
    <source>
        <dbReference type="ARBA" id="ARBA00021581"/>
    </source>
</evidence>
<evidence type="ECO:0000313" key="15">
    <source>
        <dbReference type="EMBL" id="CAB4694127.1"/>
    </source>
</evidence>
<dbReference type="GO" id="GO:0005886">
    <property type="term" value="C:plasma membrane"/>
    <property type="evidence" value="ECO:0007669"/>
    <property type="project" value="UniProtKB-SubCell"/>
</dbReference>
<evidence type="ECO:0000256" key="1">
    <source>
        <dbReference type="ARBA" id="ARBA00004651"/>
    </source>
</evidence>
<keyword evidence="6 12" id="KW-0812">Transmembrane</keyword>
<accession>A0A6J6P5P3</accession>
<dbReference type="EMBL" id="CAFBMI010000060">
    <property type="protein sequence ID" value="CAB4902431.1"/>
    <property type="molecule type" value="Genomic_DNA"/>
</dbReference>
<feature type="transmembrane region" description="Helical" evidence="12">
    <location>
        <begin position="125"/>
        <end position="144"/>
    </location>
</feature>
<evidence type="ECO:0000256" key="3">
    <source>
        <dbReference type="ARBA" id="ARBA00012374"/>
    </source>
</evidence>
<comment type="similarity">
    <text evidence="2">Belongs to the UppP family.</text>
</comment>
<dbReference type="PANTHER" id="PTHR30622:SF4">
    <property type="entry name" value="UNDECAPRENYL-DIPHOSPHATASE"/>
    <property type="match status" value="1"/>
</dbReference>
<evidence type="ECO:0000313" key="17">
    <source>
        <dbReference type="EMBL" id="CAB4805924.1"/>
    </source>
</evidence>
<keyword evidence="7" id="KW-0378">Hydrolase</keyword>
<protein>
    <recommendedName>
        <fullName evidence="4">Undecaprenyl-diphosphatase</fullName>
        <ecNumber evidence="3">3.6.1.27</ecNumber>
    </recommendedName>
    <alternativeName>
        <fullName evidence="10">Undecaprenyl pyrophosphate phosphatase</fullName>
    </alternativeName>
</protein>
<name>A0A6J6P5P3_9ZZZZ</name>
<evidence type="ECO:0000313" key="20">
    <source>
        <dbReference type="EMBL" id="CAB5004560.1"/>
    </source>
</evidence>
<feature type="transmembrane region" description="Helical" evidence="12">
    <location>
        <begin position="51"/>
        <end position="70"/>
    </location>
</feature>